<name>A0A8X6XTW3_9ARAC</name>
<keyword evidence="1" id="KW-0347">Helicase</keyword>
<dbReference type="AlphaFoldDB" id="A0A8X6XTW3"/>
<keyword evidence="1" id="KW-0067">ATP-binding</keyword>
<sequence length="272" mass="31182">MRYDNKYYFSDCHSCGPKSANASDNEKAYIIECDNLDEFLRICKRTTGRKNVQLTLDYVGVEICDIPDSSEPETQTRQNTERVVTETVASPQKPAYQIIPLQTSVMAPIDAMQPNVEDELQVSRNLNEISRKTTDNIANVGHELKAEEPAWYFLFSYGKNGLKEQRSEAITPLDYFQYRILGNDTRFQRNDYLFNALSFFEYYRIKSIISACGKIICNQDGAVEDIDLYVKSLRGSAAYWRSALNKLLAQISCLGPPTYFLPRAFIVHRTKK</sequence>
<gene>
    <name evidence="1" type="primary">pif1_10</name>
    <name evidence="1" type="ORF">TNIN_123621</name>
</gene>
<keyword evidence="1" id="KW-0378">Hydrolase</keyword>
<dbReference type="Proteomes" id="UP000886998">
    <property type="component" value="Unassembled WGS sequence"/>
</dbReference>
<evidence type="ECO:0000313" key="1">
    <source>
        <dbReference type="EMBL" id="GFY58570.1"/>
    </source>
</evidence>
<dbReference type="OrthoDB" id="6434263at2759"/>
<keyword evidence="1" id="KW-0547">Nucleotide-binding</keyword>
<proteinExistence type="predicted"/>
<evidence type="ECO:0000313" key="2">
    <source>
        <dbReference type="Proteomes" id="UP000886998"/>
    </source>
</evidence>
<accession>A0A8X6XTW3</accession>
<keyword evidence="2" id="KW-1185">Reference proteome</keyword>
<protein>
    <submittedName>
        <fullName evidence="1">ATP-dependent DNA helicase</fullName>
    </submittedName>
</protein>
<organism evidence="1 2">
    <name type="scientific">Trichonephila inaurata madagascariensis</name>
    <dbReference type="NCBI Taxonomy" id="2747483"/>
    <lineage>
        <taxon>Eukaryota</taxon>
        <taxon>Metazoa</taxon>
        <taxon>Ecdysozoa</taxon>
        <taxon>Arthropoda</taxon>
        <taxon>Chelicerata</taxon>
        <taxon>Arachnida</taxon>
        <taxon>Araneae</taxon>
        <taxon>Araneomorphae</taxon>
        <taxon>Entelegynae</taxon>
        <taxon>Araneoidea</taxon>
        <taxon>Nephilidae</taxon>
        <taxon>Trichonephila</taxon>
        <taxon>Trichonephila inaurata</taxon>
    </lineage>
</organism>
<comment type="caution">
    <text evidence="1">The sequence shown here is derived from an EMBL/GenBank/DDBJ whole genome shotgun (WGS) entry which is preliminary data.</text>
</comment>
<reference evidence="1" key="1">
    <citation type="submission" date="2020-08" db="EMBL/GenBank/DDBJ databases">
        <title>Multicomponent nature underlies the extraordinary mechanical properties of spider dragline silk.</title>
        <authorList>
            <person name="Kono N."/>
            <person name="Nakamura H."/>
            <person name="Mori M."/>
            <person name="Yoshida Y."/>
            <person name="Ohtoshi R."/>
            <person name="Malay A.D."/>
            <person name="Moran D.A.P."/>
            <person name="Tomita M."/>
            <person name="Numata K."/>
            <person name="Arakawa K."/>
        </authorList>
    </citation>
    <scope>NUCLEOTIDE SEQUENCE</scope>
</reference>
<dbReference type="GO" id="GO:0004386">
    <property type="term" value="F:helicase activity"/>
    <property type="evidence" value="ECO:0007669"/>
    <property type="project" value="UniProtKB-KW"/>
</dbReference>
<dbReference type="EMBL" id="BMAV01012162">
    <property type="protein sequence ID" value="GFY58570.1"/>
    <property type="molecule type" value="Genomic_DNA"/>
</dbReference>